<keyword evidence="3" id="KW-0813">Transport</keyword>
<feature type="transmembrane region" description="Helical" evidence="12">
    <location>
        <begin position="426"/>
        <end position="444"/>
    </location>
</feature>
<dbReference type="CDD" id="cd17367">
    <property type="entry name" value="MFS_KgtP"/>
    <property type="match status" value="1"/>
</dbReference>
<feature type="transmembrane region" description="Helical" evidence="12">
    <location>
        <begin position="41"/>
        <end position="62"/>
    </location>
</feature>
<feature type="transmembrane region" description="Helical" evidence="12">
    <location>
        <begin position="358"/>
        <end position="381"/>
    </location>
</feature>
<dbReference type="InterPro" id="IPR005829">
    <property type="entry name" value="Sugar_transporter_CS"/>
</dbReference>
<dbReference type="FunFam" id="1.20.1250.20:FF:000095">
    <property type="entry name" value="Alpha-ketoglutarate permease"/>
    <property type="match status" value="1"/>
</dbReference>
<dbReference type="NCBIfam" id="TIGR00883">
    <property type="entry name" value="2A0106"/>
    <property type="match status" value="1"/>
</dbReference>
<proteinExistence type="inferred from homology"/>
<dbReference type="Proteomes" id="UP000004386">
    <property type="component" value="Unassembled WGS sequence"/>
</dbReference>
<evidence type="ECO:0000256" key="1">
    <source>
        <dbReference type="ARBA" id="ARBA00004429"/>
    </source>
</evidence>
<dbReference type="PANTHER" id="PTHR43528:SF1">
    <property type="entry name" value="ALPHA-KETOGLUTARATE PERMEASE"/>
    <property type="match status" value="1"/>
</dbReference>
<feature type="transmembrane region" description="Helical" evidence="12">
    <location>
        <begin position="215"/>
        <end position="234"/>
    </location>
</feature>
<feature type="transmembrane region" description="Helical" evidence="12">
    <location>
        <begin position="82"/>
        <end position="103"/>
    </location>
</feature>
<reference evidence="14 15" key="1">
    <citation type="submission" date="2009-05" db="EMBL/GenBank/DDBJ databases">
        <authorList>
            <person name="Setubal J.C."/>
            <person name="Boyle S."/>
            <person name="Crasta O.R."/>
            <person name="Gillespie J.J."/>
            <person name="Kenyon R.W."/>
            <person name="Lu J."/>
            <person name="Mane S."/>
            <person name="Nagrani S."/>
            <person name="Shallom J.M."/>
            <person name="Shallom S."/>
            <person name="Shukla M."/>
            <person name="Snyder E.E."/>
            <person name="Sobral B.W."/>
            <person name="Wattam A.R."/>
            <person name="Will R."/>
            <person name="Williams K."/>
            <person name="Yoo H."/>
            <person name="Munk C."/>
            <person name="Tapia R."/>
            <person name="Green L."/>
            <person name="Rogers Y."/>
            <person name="Detter J.C."/>
            <person name="Bruce D."/>
            <person name="Brettin T.S."/>
            <person name="Tsolis R."/>
        </authorList>
    </citation>
    <scope>NUCLEOTIDE SEQUENCE [LARGE SCALE GENOMIC DNA]</scope>
    <source>
        <strain evidence="14 15">LMG 3301</strain>
    </source>
</reference>
<evidence type="ECO:0000256" key="6">
    <source>
        <dbReference type="ARBA" id="ARBA00022692"/>
    </source>
</evidence>
<evidence type="ECO:0000256" key="7">
    <source>
        <dbReference type="ARBA" id="ARBA00022847"/>
    </source>
</evidence>
<dbReference type="GO" id="GO:0005886">
    <property type="term" value="C:plasma membrane"/>
    <property type="evidence" value="ECO:0007669"/>
    <property type="project" value="UniProtKB-SubCell"/>
</dbReference>
<evidence type="ECO:0000256" key="5">
    <source>
        <dbReference type="ARBA" id="ARBA00022519"/>
    </source>
</evidence>
<comment type="subcellular location">
    <subcellularLocation>
        <location evidence="1">Cell inner membrane</location>
        <topology evidence="1">Multi-pass membrane protein</topology>
    </subcellularLocation>
</comment>
<keyword evidence="9 12" id="KW-0472">Membrane</keyword>
<feature type="transmembrane region" description="Helical" evidence="12">
    <location>
        <begin position="180"/>
        <end position="203"/>
    </location>
</feature>
<dbReference type="PANTHER" id="PTHR43528">
    <property type="entry name" value="ALPHA-KETOGLUTARATE PERMEASE"/>
    <property type="match status" value="1"/>
</dbReference>
<comment type="caution">
    <text evidence="14">The sequence shown here is derived from an EMBL/GenBank/DDBJ whole genome shotgun (WGS) entry which is preliminary data.</text>
</comment>
<evidence type="ECO:0000256" key="10">
    <source>
        <dbReference type="ARBA" id="ARBA00058957"/>
    </source>
</evidence>
<evidence type="ECO:0000256" key="2">
    <source>
        <dbReference type="ARBA" id="ARBA00008240"/>
    </source>
</evidence>
<keyword evidence="7" id="KW-0769">Symport</keyword>
<protein>
    <recommendedName>
        <fullName evidence="11">Alpha-ketoglutarate permease</fullName>
    </recommendedName>
</protein>
<dbReference type="InterPro" id="IPR036259">
    <property type="entry name" value="MFS_trans_sf"/>
</dbReference>
<dbReference type="InterPro" id="IPR004736">
    <property type="entry name" value="MHS_symport"/>
</dbReference>
<dbReference type="PROSITE" id="PS00217">
    <property type="entry name" value="SUGAR_TRANSPORT_2"/>
    <property type="match status" value="1"/>
</dbReference>
<dbReference type="NCBIfam" id="NF007710">
    <property type="entry name" value="PRK10406.1"/>
    <property type="match status" value="1"/>
</dbReference>
<evidence type="ECO:0000256" key="9">
    <source>
        <dbReference type="ARBA" id="ARBA00023136"/>
    </source>
</evidence>
<keyword evidence="4" id="KW-1003">Cell membrane</keyword>
<evidence type="ECO:0000313" key="14">
    <source>
        <dbReference type="EMBL" id="EEQ96167.1"/>
    </source>
</evidence>
<sequence>MRAVRDCPLSGVFRMNNAEMHADANGEIEAAHDAHDTRRRVFAIVASASGNLVEWYDFYVYSFGALYFASQFFPAEDQTSQLLNAAAIFAAGFLMRPIGGWLFGRIADRLGRRTSMLISVTMMCLGSFAIAILPTYQSIGIAAPFLLLIVRLLQGLSVGGEYGTTATYMSEVALAGRRGFFSSFQYVTLIGGQLLAVLVIVVLQFFLTSDELHAWGWRIPFAIGGVAAIVALFLRRTLHETSTEETRSNKAAGSFANIWKNHRKAFLVVVGFTAGGSLAFYTFTTYMQKYLVNTAGMSKETASETMTVVLLVYMLMQPLFGALSDRIGRKTMMIGFGGISILTTIPLLTLIGSVQSPLWAFIYIVIALAIVSMYTSISGIVKAELFPAEVRALGVGFSYAIANAIFGGTAEYVALWFKQQGMESGFFWYVTVIMVVVFVVSIMMPNPRTHGYLQGHGSVD</sequence>
<feature type="domain" description="Major facilitator superfamily (MFS) profile" evidence="13">
    <location>
        <begin position="43"/>
        <end position="449"/>
    </location>
</feature>
<evidence type="ECO:0000256" key="4">
    <source>
        <dbReference type="ARBA" id="ARBA00022475"/>
    </source>
</evidence>
<keyword evidence="8 12" id="KW-1133">Transmembrane helix</keyword>
<comment type="function">
    <text evidence="10">Uptake of alpha-ketoglutarate across the boundary membrane with the concomitant import of a cation (symport system).</text>
</comment>
<dbReference type="InterPro" id="IPR051084">
    <property type="entry name" value="H+-coupled_symporters"/>
</dbReference>
<dbReference type="GO" id="GO:0015293">
    <property type="term" value="F:symporter activity"/>
    <property type="evidence" value="ECO:0007669"/>
    <property type="project" value="UniProtKB-KW"/>
</dbReference>
<evidence type="ECO:0000256" key="11">
    <source>
        <dbReference type="ARBA" id="ARBA00069296"/>
    </source>
</evidence>
<evidence type="ECO:0000313" key="15">
    <source>
        <dbReference type="Proteomes" id="UP000004386"/>
    </source>
</evidence>
<feature type="transmembrane region" description="Helical" evidence="12">
    <location>
        <begin position="139"/>
        <end position="159"/>
    </location>
</feature>
<feature type="transmembrane region" description="Helical" evidence="12">
    <location>
        <begin position="265"/>
        <end position="286"/>
    </location>
</feature>
<feature type="transmembrane region" description="Helical" evidence="12">
    <location>
        <begin position="331"/>
        <end position="352"/>
    </location>
</feature>
<dbReference type="HOGENOM" id="CLU_001265_39_0_5"/>
<dbReference type="EMBL" id="ACQA01000001">
    <property type="protein sequence ID" value="EEQ96167.1"/>
    <property type="molecule type" value="Genomic_DNA"/>
</dbReference>
<dbReference type="Pfam" id="PF07690">
    <property type="entry name" value="MFS_1"/>
    <property type="match status" value="1"/>
</dbReference>
<feature type="transmembrane region" description="Helical" evidence="12">
    <location>
        <begin position="306"/>
        <end position="324"/>
    </location>
</feature>
<keyword evidence="5" id="KW-0997">Cell inner membrane</keyword>
<dbReference type="PROSITE" id="PS50850">
    <property type="entry name" value="MFS"/>
    <property type="match status" value="1"/>
</dbReference>
<organism evidence="14 15">
    <name type="scientific">Brucella intermedia LMG 3301</name>
    <dbReference type="NCBI Taxonomy" id="641118"/>
    <lineage>
        <taxon>Bacteria</taxon>
        <taxon>Pseudomonadati</taxon>
        <taxon>Pseudomonadota</taxon>
        <taxon>Alphaproteobacteria</taxon>
        <taxon>Hyphomicrobiales</taxon>
        <taxon>Brucellaceae</taxon>
        <taxon>Brucella/Ochrobactrum group</taxon>
        <taxon>Brucella</taxon>
    </lineage>
</organism>
<evidence type="ECO:0000256" key="8">
    <source>
        <dbReference type="ARBA" id="ARBA00022989"/>
    </source>
</evidence>
<keyword evidence="6 12" id="KW-0812">Transmembrane</keyword>
<gene>
    <name evidence="14" type="primary">cit</name>
    <name evidence="14" type="ORF">OINT_1001586</name>
</gene>
<feature type="transmembrane region" description="Helical" evidence="12">
    <location>
        <begin position="115"/>
        <end position="133"/>
    </location>
</feature>
<dbReference type="InterPro" id="IPR020846">
    <property type="entry name" value="MFS_dom"/>
</dbReference>
<dbReference type="InterPro" id="IPR011701">
    <property type="entry name" value="MFS"/>
</dbReference>
<dbReference type="Gene3D" id="1.20.1250.20">
    <property type="entry name" value="MFS general substrate transporter like domains"/>
    <property type="match status" value="1"/>
</dbReference>
<evidence type="ECO:0000259" key="13">
    <source>
        <dbReference type="PROSITE" id="PS50850"/>
    </source>
</evidence>
<dbReference type="AlphaFoldDB" id="C4WF90"/>
<comment type="similarity">
    <text evidence="2">Belongs to the major facilitator superfamily. Metabolite:H+ Symporter (MHS) family (TC 2.A.1.6) family.</text>
</comment>
<accession>C4WF90</accession>
<dbReference type="SUPFAM" id="SSF103473">
    <property type="entry name" value="MFS general substrate transporter"/>
    <property type="match status" value="1"/>
</dbReference>
<evidence type="ECO:0000256" key="12">
    <source>
        <dbReference type="SAM" id="Phobius"/>
    </source>
</evidence>
<name>C4WF90_9HYPH</name>
<feature type="transmembrane region" description="Helical" evidence="12">
    <location>
        <begin position="393"/>
        <end position="414"/>
    </location>
</feature>
<evidence type="ECO:0000256" key="3">
    <source>
        <dbReference type="ARBA" id="ARBA00022448"/>
    </source>
</evidence>